<dbReference type="Gene3D" id="3.40.50.720">
    <property type="entry name" value="NAD(P)-binding Rossmann-like Domain"/>
    <property type="match status" value="1"/>
</dbReference>
<protein>
    <recommendedName>
        <fullName evidence="5">Xanthine dehydrogenase</fullName>
    </recommendedName>
</protein>
<organism evidence="3 4">
    <name type="scientific">Sulfobacillus thermotolerans</name>
    <dbReference type="NCBI Taxonomy" id="338644"/>
    <lineage>
        <taxon>Bacteria</taxon>
        <taxon>Bacillati</taxon>
        <taxon>Bacillota</taxon>
        <taxon>Clostridia</taxon>
        <taxon>Eubacteriales</taxon>
        <taxon>Clostridiales Family XVII. Incertae Sedis</taxon>
        <taxon>Sulfobacillus</taxon>
    </lineage>
</organism>
<accession>A0ABM6RTQ0</accession>
<dbReference type="Proteomes" id="UP000325292">
    <property type="component" value="Chromosome"/>
</dbReference>
<evidence type="ECO:0000313" key="3">
    <source>
        <dbReference type="EMBL" id="AUW94848.1"/>
    </source>
</evidence>
<proteinExistence type="predicted"/>
<reference evidence="3 4" key="1">
    <citation type="journal article" date="2019" name="Sci. Rep.">
        <title>Sulfobacillus thermotolerans: new insights into resistance and metabolic capacities of acidophilic chemolithotrophs.</title>
        <authorList>
            <person name="Panyushkina A.E."/>
            <person name="Babenko V.V."/>
            <person name="Nikitina A.S."/>
            <person name="Selezneva O.V."/>
            <person name="Tsaplina I.A."/>
            <person name="Letarova M.A."/>
            <person name="Kostryukova E.S."/>
            <person name="Letarov A.V."/>
        </authorList>
    </citation>
    <scope>NUCLEOTIDE SEQUENCE [LARGE SCALE GENOMIC DNA]</scope>
    <source>
        <strain evidence="3 4">Kr1</strain>
    </source>
</reference>
<sequence>MSQLREARNLWHLMSAAQASGHKVCMAMITAVTGSAYRRPGAKMMMASDGQMAGTLSGGCLEGDIFAHAQDLMNTKESMLCHYDLTEEDMWGLGIGCKGAIDVWVAAIDVAHPFWQAFGRLLEEDAPFVLGVELNGPERFLQAGSVITTFSGLPLPSVVPVGEGQTVVREGWVLDHLTPPQKVVVTGAGHDVKPLVALAQQAGFEVSVLDPRRMFNNPQVFPQAVEWVNQDAQHVDAERWPHAYWVIMNHHQDRDEHCLDLALRSQPRYVGVLGPLSRTQEMLRHINRQFEPHVAFFPVGLDVGAETPEEVAISIVSEMMAVRAKRTPDHLKGREKIHGQ</sequence>
<gene>
    <name evidence="3" type="ORF">BXT84_13545</name>
</gene>
<dbReference type="InterPro" id="IPR052698">
    <property type="entry name" value="MoCofactor_Util/Proc"/>
</dbReference>
<dbReference type="Pfam" id="PF13478">
    <property type="entry name" value="XdhC_C"/>
    <property type="match status" value="1"/>
</dbReference>
<keyword evidence="4" id="KW-1185">Reference proteome</keyword>
<dbReference type="InterPro" id="IPR027051">
    <property type="entry name" value="XdhC_Rossmann_dom"/>
</dbReference>
<evidence type="ECO:0008006" key="5">
    <source>
        <dbReference type="Google" id="ProtNLM"/>
    </source>
</evidence>
<dbReference type="PANTHER" id="PTHR30388">
    <property type="entry name" value="ALDEHYDE OXIDOREDUCTASE MOLYBDENUM COFACTOR ASSEMBLY PROTEIN"/>
    <property type="match status" value="1"/>
</dbReference>
<dbReference type="PANTHER" id="PTHR30388:SF6">
    <property type="entry name" value="XANTHINE DEHYDROGENASE SUBUNIT A-RELATED"/>
    <property type="match status" value="1"/>
</dbReference>
<name>A0ABM6RTQ0_9FIRM</name>
<dbReference type="InterPro" id="IPR003777">
    <property type="entry name" value="XdhC_CoxI"/>
</dbReference>
<dbReference type="EMBL" id="CP019454">
    <property type="protein sequence ID" value="AUW94848.1"/>
    <property type="molecule type" value="Genomic_DNA"/>
</dbReference>
<feature type="domain" description="XdhC Rossmann" evidence="2">
    <location>
        <begin position="183"/>
        <end position="319"/>
    </location>
</feature>
<dbReference type="Pfam" id="PF02625">
    <property type="entry name" value="XdhC_CoxI"/>
    <property type="match status" value="1"/>
</dbReference>
<evidence type="ECO:0000259" key="2">
    <source>
        <dbReference type="Pfam" id="PF13478"/>
    </source>
</evidence>
<evidence type="ECO:0000259" key="1">
    <source>
        <dbReference type="Pfam" id="PF02625"/>
    </source>
</evidence>
<evidence type="ECO:0000313" key="4">
    <source>
        <dbReference type="Proteomes" id="UP000325292"/>
    </source>
</evidence>
<feature type="domain" description="XdhC- CoxI" evidence="1">
    <location>
        <begin position="18"/>
        <end position="84"/>
    </location>
</feature>